<sequence>MHSIFWSYLSAHADPQSETIYLADGLSVHIQQTSGILTLIKREWTKLSAQLSQPDVAKDLARLKLTPMDITRHFAEHAQALSGVELKREDFAYFFHVPPSIWHLHMHVALREEKFRAHCVEYLDGFSMAADAVKEELVRVREVVAVQAS</sequence>
<name>A0A9P4J624_9PEZI</name>
<gene>
    <name evidence="1" type="ORF">K461DRAFT_117501</name>
</gene>
<dbReference type="Proteomes" id="UP000799439">
    <property type="component" value="Unassembled WGS sequence"/>
</dbReference>
<reference evidence="1" key="1">
    <citation type="journal article" date="2020" name="Stud. Mycol.">
        <title>101 Dothideomycetes genomes: a test case for predicting lifestyles and emergence of pathogens.</title>
        <authorList>
            <person name="Haridas S."/>
            <person name="Albert R."/>
            <person name="Binder M."/>
            <person name="Bloem J."/>
            <person name="Labutti K."/>
            <person name="Salamov A."/>
            <person name="Andreopoulos B."/>
            <person name="Baker S."/>
            <person name="Barry K."/>
            <person name="Bills G."/>
            <person name="Bluhm B."/>
            <person name="Cannon C."/>
            <person name="Castanera R."/>
            <person name="Culley D."/>
            <person name="Daum C."/>
            <person name="Ezra D."/>
            <person name="Gonzalez J."/>
            <person name="Henrissat B."/>
            <person name="Kuo A."/>
            <person name="Liang C."/>
            <person name="Lipzen A."/>
            <person name="Lutzoni F."/>
            <person name="Magnuson J."/>
            <person name="Mondo S."/>
            <person name="Nolan M."/>
            <person name="Ohm R."/>
            <person name="Pangilinan J."/>
            <person name="Park H.-J."/>
            <person name="Ramirez L."/>
            <person name="Alfaro M."/>
            <person name="Sun H."/>
            <person name="Tritt A."/>
            <person name="Yoshinaga Y."/>
            <person name="Zwiers L.-H."/>
            <person name="Turgeon B."/>
            <person name="Goodwin S."/>
            <person name="Spatafora J."/>
            <person name="Crous P."/>
            <person name="Grigoriev I."/>
        </authorList>
    </citation>
    <scope>NUCLEOTIDE SEQUENCE</scope>
    <source>
        <strain evidence="1">CBS 260.36</strain>
    </source>
</reference>
<evidence type="ECO:0008006" key="3">
    <source>
        <dbReference type="Google" id="ProtNLM"/>
    </source>
</evidence>
<protein>
    <recommendedName>
        <fullName evidence="3">HIT domain-containing protein</fullName>
    </recommendedName>
</protein>
<organism evidence="1 2">
    <name type="scientific">Myriangium duriaei CBS 260.36</name>
    <dbReference type="NCBI Taxonomy" id="1168546"/>
    <lineage>
        <taxon>Eukaryota</taxon>
        <taxon>Fungi</taxon>
        <taxon>Dikarya</taxon>
        <taxon>Ascomycota</taxon>
        <taxon>Pezizomycotina</taxon>
        <taxon>Dothideomycetes</taxon>
        <taxon>Dothideomycetidae</taxon>
        <taxon>Myriangiales</taxon>
        <taxon>Myriangiaceae</taxon>
        <taxon>Myriangium</taxon>
    </lineage>
</organism>
<evidence type="ECO:0000313" key="2">
    <source>
        <dbReference type="Proteomes" id="UP000799439"/>
    </source>
</evidence>
<keyword evidence="2" id="KW-1185">Reference proteome</keyword>
<dbReference type="InterPro" id="IPR036265">
    <property type="entry name" value="HIT-like_sf"/>
</dbReference>
<dbReference type="Gene3D" id="3.30.428.10">
    <property type="entry name" value="HIT-like"/>
    <property type="match status" value="1"/>
</dbReference>
<dbReference type="Pfam" id="PF11969">
    <property type="entry name" value="DcpS_C"/>
    <property type="match status" value="1"/>
</dbReference>
<dbReference type="AlphaFoldDB" id="A0A9P4J624"/>
<dbReference type="EMBL" id="ML996084">
    <property type="protein sequence ID" value="KAF2153865.1"/>
    <property type="molecule type" value="Genomic_DNA"/>
</dbReference>
<dbReference type="SUPFAM" id="SSF54197">
    <property type="entry name" value="HIT-like"/>
    <property type="match status" value="1"/>
</dbReference>
<evidence type="ECO:0000313" key="1">
    <source>
        <dbReference type="EMBL" id="KAF2153865.1"/>
    </source>
</evidence>
<proteinExistence type="predicted"/>
<dbReference type="OrthoDB" id="1915375at2759"/>
<comment type="caution">
    <text evidence="1">The sequence shown here is derived from an EMBL/GenBank/DDBJ whole genome shotgun (WGS) entry which is preliminary data.</text>
</comment>
<accession>A0A9P4J624</accession>